<dbReference type="RefSeq" id="WP_210227152.1">
    <property type="nucleotide sequence ID" value="NZ_CP072800.1"/>
</dbReference>
<evidence type="ECO:0000256" key="1">
    <source>
        <dbReference type="ARBA" id="ARBA00022553"/>
    </source>
</evidence>
<organism evidence="10 11">
    <name type="scientific">Candidatus Thiothrix anitrata</name>
    <dbReference type="NCBI Taxonomy" id="2823902"/>
    <lineage>
        <taxon>Bacteria</taxon>
        <taxon>Pseudomonadati</taxon>
        <taxon>Pseudomonadota</taxon>
        <taxon>Gammaproteobacteria</taxon>
        <taxon>Thiotrichales</taxon>
        <taxon>Thiotrichaceae</taxon>
        <taxon>Thiothrix</taxon>
    </lineage>
</organism>
<dbReference type="SUPFAM" id="SSF52172">
    <property type="entry name" value="CheY-like"/>
    <property type="match status" value="1"/>
</dbReference>
<keyword evidence="4 7" id="KW-0238">DNA-binding</keyword>
<dbReference type="SUPFAM" id="SSF46894">
    <property type="entry name" value="C-terminal effector domain of the bipartite response regulators"/>
    <property type="match status" value="1"/>
</dbReference>
<dbReference type="Pfam" id="PF00072">
    <property type="entry name" value="Response_reg"/>
    <property type="match status" value="1"/>
</dbReference>
<dbReference type="CDD" id="cd00156">
    <property type="entry name" value="REC"/>
    <property type="match status" value="1"/>
</dbReference>
<dbReference type="InterPro" id="IPR036388">
    <property type="entry name" value="WH-like_DNA-bd_sf"/>
</dbReference>
<feature type="DNA-binding region" description="OmpR/PhoB-type" evidence="7">
    <location>
        <begin position="123"/>
        <end position="230"/>
    </location>
</feature>
<name>A0ABX7X4D5_9GAMM</name>
<evidence type="ECO:0000256" key="3">
    <source>
        <dbReference type="ARBA" id="ARBA00023015"/>
    </source>
</evidence>
<evidence type="ECO:0000256" key="6">
    <source>
        <dbReference type="PROSITE-ProRule" id="PRU00169"/>
    </source>
</evidence>
<dbReference type="PANTHER" id="PTHR48111:SF4">
    <property type="entry name" value="DNA-BINDING DUAL TRANSCRIPTIONAL REGULATOR OMPR"/>
    <property type="match status" value="1"/>
</dbReference>
<dbReference type="Gene3D" id="1.10.10.10">
    <property type="entry name" value="Winged helix-like DNA-binding domain superfamily/Winged helix DNA-binding domain"/>
    <property type="match status" value="1"/>
</dbReference>
<dbReference type="SMART" id="SM00448">
    <property type="entry name" value="REC"/>
    <property type="match status" value="1"/>
</dbReference>
<proteinExistence type="predicted"/>
<dbReference type="PROSITE" id="PS50110">
    <property type="entry name" value="RESPONSE_REGULATORY"/>
    <property type="match status" value="1"/>
</dbReference>
<keyword evidence="5" id="KW-0804">Transcription</keyword>
<evidence type="ECO:0000256" key="4">
    <source>
        <dbReference type="ARBA" id="ARBA00023125"/>
    </source>
</evidence>
<dbReference type="InterPro" id="IPR001867">
    <property type="entry name" value="OmpR/PhoB-type_DNA-bd"/>
</dbReference>
<dbReference type="InterPro" id="IPR039420">
    <property type="entry name" value="WalR-like"/>
</dbReference>
<evidence type="ECO:0000256" key="2">
    <source>
        <dbReference type="ARBA" id="ARBA00023012"/>
    </source>
</evidence>
<sequence>MKHLQGHILLVEDDDLTSELLEKYLHSHNLSVTVLPDGEQLVSTMQHQKVDAVILDIVLPGKSGLEWLEWLRIHYPQIPVLLCSRHVTAEDRVIGLSKGAVDYIVKPFHPKEVLLRLHNVLAKPTVTLPRVGIFQLDAQRATLIPYNGSSEHQNTNLTLHEVLLLQLFFAHVGDLVTRDQIAECLHGSGHDPTKRSLDMLINRLRKKLGDSGEASRYLHTVWGKGIGLRHNITTPYHSLTEPPLPESP</sequence>
<dbReference type="InterPro" id="IPR011006">
    <property type="entry name" value="CheY-like_superfamily"/>
</dbReference>
<dbReference type="Proteomes" id="UP000672027">
    <property type="component" value="Chromosome"/>
</dbReference>
<keyword evidence="1 6" id="KW-0597">Phosphoprotein</keyword>
<feature type="domain" description="Response regulatory" evidence="8">
    <location>
        <begin position="7"/>
        <end position="121"/>
    </location>
</feature>
<reference evidence="10 11" key="1">
    <citation type="submission" date="2021-04" db="EMBL/GenBank/DDBJ databases">
        <title>Genomics, taxonomy and metabolism of representatives of sulfur bacteria of the genus Thiothrix: Thiothrix fructosivorans QT, Thiothrix unzii A1T and three new species, Thiothrix subterranea sp. nov., Thiothrix litoralis sp. nov. and 'Candidatus Thiothrix anitrata' sp. nov.</title>
        <authorList>
            <person name="Ravin N.V."/>
            <person name="Smolyakov D."/>
            <person name="Rudenko T.S."/>
            <person name="Mardanov A.V."/>
            <person name="Beletsky A.V."/>
            <person name="Markov N.D."/>
            <person name="Fomenkov A.I."/>
            <person name="Roberts R.J."/>
            <person name="Karnachuk O.V."/>
            <person name="Novikov A."/>
            <person name="Grabovich M.Y."/>
        </authorList>
    </citation>
    <scope>NUCLEOTIDE SEQUENCE [LARGE SCALE GENOMIC DNA]</scope>
    <source>
        <strain evidence="10 11">A52</strain>
    </source>
</reference>
<keyword evidence="2" id="KW-0902">Two-component regulatory system</keyword>
<keyword evidence="11" id="KW-1185">Reference proteome</keyword>
<evidence type="ECO:0000256" key="7">
    <source>
        <dbReference type="PROSITE-ProRule" id="PRU01091"/>
    </source>
</evidence>
<dbReference type="CDD" id="cd00383">
    <property type="entry name" value="trans_reg_C"/>
    <property type="match status" value="1"/>
</dbReference>
<evidence type="ECO:0000259" key="9">
    <source>
        <dbReference type="PROSITE" id="PS51755"/>
    </source>
</evidence>
<gene>
    <name evidence="10" type="ORF">J8380_00745</name>
</gene>
<keyword evidence="3" id="KW-0805">Transcription regulation</keyword>
<dbReference type="InterPro" id="IPR016032">
    <property type="entry name" value="Sig_transdc_resp-reg_C-effctor"/>
</dbReference>
<dbReference type="InterPro" id="IPR001789">
    <property type="entry name" value="Sig_transdc_resp-reg_receiver"/>
</dbReference>
<dbReference type="PANTHER" id="PTHR48111">
    <property type="entry name" value="REGULATOR OF RPOS"/>
    <property type="match status" value="1"/>
</dbReference>
<accession>A0ABX7X4D5</accession>
<dbReference type="EMBL" id="CP072800">
    <property type="protein sequence ID" value="QTR50147.1"/>
    <property type="molecule type" value="Genomic_DNA"/>
</dbReference>
<feature type="modified residue" description="4-aspartylphosphate" evidence="6">
    <location>
        <position position="56"/>
    </location>
</feature>
<protein>
    <submittedName>
        <fullName evidence="10">Response regulator transcription factor</fullName>
    </submittedName>
</protein>
<evidence type="ECO:0000313" key="11">
    <source>
        <dbReference type="Proteomes" id="UP000672027"/>
    </source>
</evidence>
<dbReference type="PROSITE" id="PS51755">
    <property type="entry name" value="OMPR_PHOB"/>
    <property type="match status" value="1"/>
</dbReference>
<dbReference type="SMART" id="SM00862">
    <property type="entry name" value="Trans_reg_C"/>
    <property type="match status" value="1"/>
</dbReference>
<evidence type="ECO:0000313" key="10">
    <source>
        <dbReference type="EMBL" id="QTR50147.1"/>
    </source>
</evidence>
<evidence type="ECO:0000259" key="8">
    <source>
        <dbReference type="PROSITE" id="PS50110"/>
    </source>
</evidence>
<dbReference type="Gene3D" id="3.40.50.2300">
    <property type="match status" value="1"/>
</dbReference>
<dbReference type="Pfam" id="PF00486">
    <property type="entry name" value="Trans_reg_C"/>
    <property type="match status" value="1"/>
</dbReference>
<evidence type="ECO:0000256" key="5">
    <source>
        <dbReference type="ARBA" id="ARBA00023163"/>
    </source>
</evidence>
<feature type="domain" description="OmpR/PhoB-type" evidence="9">
    <location>
        <begin position="123"/>
        <end position="230"/>
    </location>
</feature>